<dbReference type="PANTHER" id="PTHR33244:SF3">
    <property type="entry name" value="PEPTIDASE A2 DOMAIN-CONTAINING PROTEIN"/>
    <property type="match status" value="1"/>
</dbReference>
<evidence type="ECO:0000313" key="2">
    <source>
        <dbReference type="EMBL" id="CAH3118623.1"/>
    </source>
</evidence>
<gene>
    <name evidence="2" type="ORF">PLOB_00026804</name>
</gene>
<evidence type="ECO:0000256" key="1">
    <source>
        <dbReference type="SAM" id="MobiDB-lite"/>
    </source>
</evidence>
<accession>A0ABN8NRW7</accession>
<comment type="caution">
    <text evidence="2">The sequence shown here is derived from an EMBL/GenBank/DDBJ whole genome shotgun (WGS) entry which is preliminary data.</text>
</comment>
<reference evidence="2 3" key="1">
    <citation type="submission" date="2022-05" db="EMBL/GenBank/DDBJ databases">
        <authorList>
            <consortium name="Genoscope - CEA"/>
            <person name="William W."/>
        </authorList>
    </citation>
    <scope>NUCLEOTIDE SEQUENCE [LARGE SCALE GENOMIC DNA]</scope>
</reference>
<sequence length="146" mass="16340">RLIASRQKQAYYYNLKGKALPELQPGQIVRMKKPNEKTWTEAVCKKMIGPRSYTVVSGNRTYRRNRRQLRLVPTTDQAMCSPVSSKQSRPTDDSQCASPTKNSEGPKPVSADSSTTALPADLAFSSAITRSGRTVRPPVRFQDYMT</sequence>
<feature type="non-terminal residue" evidence="2">
    <location>
        <position position="1"/>
    </location>
</feature>
<protein>
    <submittedName>
        <fullName evidence="2">Uncharacterized protein</fullName>
    </submittedName>
</protein>
<evidence type="ECO:0000313" key="3">
    <source>
        <dbReference type="Proteomes" id="UP001159405"/>
    </source>
</evidence>
<dbReference type="PANTHER" id="PTHR33244">
    <property type="entry name" value="INTEGRASE CATALYTIC DOMAIN-CONTAINING PROTEIN-RELATED"/>
    <property type="match status" value="1"/>
</dbReference>
<proteinExistence type="predicted"/>
<keyword evidence="3" id="KW-1185">Reference proteome</keyword>
<name>A0ABN8NRW7_9CNID</name>
<dbReference type="EMBL" id="CALNXK010000032">
    <property type="protein sequence ID" value="CAH3118623.1"/>
    <property type="molecule type" value="Genomic_DNA"/>
</dbReference>
<feature type="region of interest" description="Disordered" evidence="1">
    <location>
        <begin position="58"/>
        <end position="146"/>
    </location>
</feature>
<dbReference type="Proteomes" id="UP001159405">
    <property type="component" value="Unassembled WGS sequence"/>
</dbReference>
<organism evidence="2 3">
    <name type="scientific">Porites lobata</name>
    <dbReference type="NCBI Taxonomy" id="104759"/>
    <lineage>
        <taxon>Eukaryota</taxon>
        <taxon>Metazoa</taxon>
        <taxon>Cnidaria</taxon>
        <taxon>Anthozoa</taxon>
        <taxon>Hexacorallia</taxon>
        <taxon>Scleractinia</taxon>
        <taxon>Fungiina</taxon>
        <taxon>Poritidae</taxon>
        <taxon>Porites</taxon>
    </lineage>
</organism>
<feature type="compositionally biased region" description="Polar residues" evidence="1">
    <location>
        <begin position="74"/>
        <end position="103"/>
    </location>
</feature>